<evidence type="ECO:0000256" key="6">
    <source>
        <dbReference type="ARBA" id="ARBA00022664"/>
    </source>
</evidence>
<evidence type="ECO:0000313" key="15">
    <source>
        <dbReference type="EMBL" id="CAD8061181.1"/>
    </source>
</evidence>
<keyword evidence="6 13" id="KW-0507">mRNA processing</keyword>
<dbReference type="GO" id="GO:0030490">
    <property type="term" value="P:maturation of SSU-rRNA"/>
    <property type="evidence" value="ECO:0007669"/>
    <property type="project" value="TreeGrafter"/>
</dbReference>
<evidence type="ECO:0000256" key="11">
    <source>
        <dbReference type="ARBA" id="ARBA00023242"/>
    </source>
</evidence>
<accession>A0A8S1L2E3</accession>
<dbReference type="AlphaFoldDB" id="A0A8S1L2E3"/>
<dbReference type="GO" id="GO:0046540">
    <property type="term" value="C:U4/U6 x U5 tri-snRNP complex"/>
    <property type="evidence" value="ECO:0007669"/>
    <property type="project" value="TreeGrafter"/>
</dbReference>
<dbReference type="GO" id="GO:0005688">
    <property type="term" value="C:U6 snRNP"/>
    <property type="evidence" value="ECO:0007669"/>
    <property type="project" value="TreeGrafter"/>
</dbReference>
<reference evidence="15" key="1">
    <citation type="submission" date="2021-01" db="EMBL/GenBank/DDBJ databases">
        <authorList>
            <consortium name="Genoscope - CEA"/>
            <person name="William W."/>
        </authorList>
    </citation>
    <scope>NUCLEOTIDE SEQUENCE</scope>
</reference>
<keyword evidence="11 13" id="KW-0539">Nucleus</keyword>
<keyword evidence="8 13" id="KW-0747">Spliceosome</keyword>
<comment type="similarity">
    <text evidence="3 13">Belongs to the snRNP Sm proteins family. SmF/LSm6 subfamily.</text>
</comment>
<evidence type="ECO:0000313" key="16">
    <source>
        <dbReference type="Proteomes" id="UP000688137"/>
    </source>
</evidence>
<evidence type="ECO:0000256" key="5">
    <source>
        <dbReference type="ARBA" id="ARBA00022552"/>
    </source>
</evidence>
<evidence type="ECO:0000256" key="7">
    <source>
        <dbReference type="ARBA" id="ARBA00022694"/>
    </source>
</evidence>
<comment type="caution">
    <text evidence="15">The sequence shown here is derived from an EMBL/GenBank/DDBJ whole genome shotgun (WGS) entry which is preliminary data.</text>
</comment>
<keyword evidence="4" id="KW-0963">Cytoplasm</keyword>
<evidence type="ECO:0000256" key="3">
    <source>
        <dbReference type="ARBA" id="ARBA00007927"/>
    </source>
</evidence>
<dbReference type="GO" id="GO:0000932">
    <property type="term" value="C:P-body"/>
    <property type="evidence" value="ECO:0007669"/>
    <property type="project" value="TreeGrafter"/>
</dbReference>
<protein>
    <recommendedName>
        <fullName evidence="14">Sm domain-containing protein</fullName>
    </recommendedName>
</protein>
<evidence type="ECO:0000256" key="8">
    <source>
        <dbReference type="ARBA" id="ARBA00022728"/>
    </source>
</evidence>
<evidence type="ECO:0000256" key="13">
    <source>
        <dbReference type="PIRNR" id="PIRNR006609"/>
    </source>
</evidence>
<gene>
    <name evidence="15" type="ORF">PPRIM_AZ9-3.1.T0310180</name>
</gene>
<dbReference type="PIRSF" id="PIRSF006609">
    <property type="entry name" value="snRNP_SmF"/>
    <property type="match status" value="1"/>
</dbReference>
<dbReference type="Pfam" id="PF01423">
    <property type="entry name" value="LSM"/>
    <property type="match status" value="1"/>
</dbReference>
<dbReference type="GO" id="GO:0008033">
    <property type="term" value="P:tRNA processing"/>
    <property type="evidence" value="ECO:0007669"/>
    <property type="project" value="UniProtKB-KW"/>
</dbReference>
<evidence type="ECO:0000256" key="9">
    <source>
        <dbReference type="ARBA" id="ARBA00022884"/>
    </source>
</evidence>
<dbReference type="GO" id="GO:0003723">
    <property type="term" value="F:RNA binding"/>
    <property type="evidence" value="ECO:0007669"/>
    <property type="project" value="UniProtKB-UniRule"/>
</dbReference>
<dbReference type="GO" id="GO:0005681">
    <property type="term" value="C:spliceosomal complex"/>
    <property type="evidence" value="ECO:0007669"/>
    <property type="project" value="UniProtKB-KW"/>
</dbReference>
<dbReference type="FunFam" id="2.30.30.100:FF:000037">
    <property type="entry name" value="U6 snRNA-associated Sm-like protein LSm6"/>
    <property type="match status" value="1"/>
</dbReference>
<keyword evidence="7" id="KW-0819">tRNA processing</keyword>
<dbReference type="OMA" id="MYISEQK"/>
<organism evidence="15 16">
    <name type="scientific">Paramecium primaurelia</name>
    <dbReference type="NCBI Taxonomy" id="5886"/>
    <lineage>
        <taxon>Eukaryota</taxon>
        <taxon>Sar</taxon>
        <taxon>Alveolata</taxon>
        <taxon>Ciliophora</taxon>
        <taxon>Intramacronucleata</taxon>
        <taxon>Oligohymenophorea</taxon>
        <taxon>Peniculida</taxon>
        <taxon>Parameciidae</taxon>
        <taxon>Paramecium</taxon>
    </lineage>
</organism>
<dbReference type="GO" id="GO:0000398">
    <property type="term" value="P:mRNA splicing, via spliceosome"/>
    <property type="evidence" value="ECO:0007669"/>
    <property type="project" value="InterPro"/>
</dbReference>
<evidence type="ECO:0000256" key="12">
    <source>
        <dbReference type="ARBA" id="ARBA00023274"/>
    </source>
</evidence>
<comment type="subcellular location">
    <subcellularLocation>
        <location evidence="2">Cytoplasm</location>
    </subcellularLocation>
    <subcellularLocation>
        <location evidence="1 13">Nucleus</location>
    </subcellularLocation>
</comment>
<keyword evidence="5" id="KW-0698">rRNA processing</keyword>
<dbReference type="CDD" id="cd01726">
    <property type="entry name" value="LSm6"/>
    <property type="match status" value="1"/>
</dbReference>
<keyword evidence="10 13" id="KW-0508">mRNA splicing</keyword>
<dbReference type="PANTHER" id="PTHR11021">
    <property type="entry name" value="SMALL NUCLEAR RIBONUCLEOPROTEIN F SNRNP-F"/>
    <property type="match status" value="1"/>
</dbReference>
<dbReference type="EMBL" id="CAJJDM010000030">
    <property type="protein sequence ID" value="CAD8061181.1"/>
    <property type="molecule type" value="Genomic_DNA"/>
</dbReference>
<dbReference type="GO" id="GO:0005730">
    <property type="term" value="C:nucleolus"/>
    <property type="evidence" value="ECO:0007669"/>
    <property type="project" value="TreeGrafter"/>
</dbReference>
<dbReference type="GO" id="GO:0005732">
    <property type="term" value="C:sno(s)RNA-containing ribonucleoprotein complex"/>
    <property type="evidence" value="ECO:0007669"/>
    <property type="project" value="TreeGrafter"/>
</dbReference>
<evidence type="ECO:0000256" key="1">
    <source>
        <dbReference type="ARBA" id="ARBA00004123"/>
    </source>
</evidence>
<dbReference type="Proteomes" id="UP000688137">
    <property type="component" value="Unassembled WGS sequence"/>
</dbReference>
<evidence type="ECO:0000259" key="14">
    <source>
        <dbReference type="PROSITE" id="PS52002"/>
    </source>
</evidence>
<dbReference type="InterPro" id="IPR001163">
    <property type="entry name" value="Sm_dom_euk/arc"/>
</dbReference>
<evidence type="ECO:0000256" key="4">
    <source>
        <dbReference type="ARBA" id="ARBA00022490"/>
    </source>
</evidence>
<keyword evidence="16" id="KW-1185">Reference proteome</keyword>
<evidence type="ECO:0000256" key="2">
    <source>
        <dbReference type="ARBA" id="ARBA00004496"/>
    </source>
</evidence>
<name>A0A8S1L2E3_PARPR</name>
<proteinExistence type="inferred from homology"/>
<keyword evidence="12 13" id="KW-0687">Ribonucleoprotein</keyword>
<feature type="domain" description="Sm" evidence="14">
    <location>
        <begin position="7"/>
        <end position="79"/>
    </location>
</feature>
<keyword evidence="9 13" id="KW-0694">RNA-binding</keyword>
<evidence type="ECO:0000256" key="10">
    <source>
        <dbReference type="ARBA" id="ARBA00023187"/>
    </source>
</evidence>
<dbReference type="PANTHER" id="PTHR11021:SF1">
    <property type="entry name" value="U6 SNRNA-ASSOCIATED SM-LIKE PROTEIN LSM6"/>
    <property type="match status" value="1"/>
</dbReference>
<dbReference type="InterPro" id="IPR016487">
    <property type="entry name" value="Lsm6/sSmF"/>
</dbReference>
<dbReference type="InterPro" id="IPR047575">
    <property type="entry name" value="Sm"/>
</dbReference>
<dbReference type="SMART" id="SM00651">
    <property type="entry name" value="Sm"/>
    <property type="match status" value="1"/>
</dbReference>
<dbReference type="PROSITE" id="PS52002">
    <property type="entry name" value="SM"/>
    <property type="match status" value="1"/>
</dbReference>
<sequence length="87" mass="10155">MSNEKRTSADFFKQVFGRTVNVKLHNRTEYIGVLAALDGNMNLVLEQCEEYLEQKLINKYGQILLRGNNVLYISAKFNQKQQQEEEI</sequence>